<dbReference type="Proteomes" id="UP001576776">
    <property type="component" value="Unassembled WGS sequence"/>
</dbReference>
<accession>A0ABV4YC25</accession>
<evidence type="ECO:0000313" key="2">
    <source>
        <dbReference type="Proteomes" id="UP001576776"/>
    </source>
</evidence>
<dbReference type="EMBL" id="JBHFNS010000057">
    <property type="protein sequence ID" value="MFB2936366.1"/>
    <property type="molecule type" value="Genomic_DNA"/>
</dbReference>
<proteinExistence type="predicted"/>
<evidence type="ECO:0008006" key="3">
    <source>
        <dbReference type="Google" id="ProtNLM"/>
    </source>
</evidence>
<evidence type="ECO:0000313" key="1">
    <source>
        <dbReference type="EMBL" id="MFB2936366.1"/>
    </source>
</evidence>
<reference evidence="1 2" key="1">
    <citation type="submission" date="2024-09" db="EMBL/GenBank/DDBJ databases">
        <title>Floridaenema gen nov. (Aerosakkonemataceae, Aerosakkonematales ord. nov., Cyanobacteria) from benthic tropical and subtropical fresh waters, with the description of four new species.</title>
        <authorList>
            <person name="Moretto J.A."/>
            <person name="Berthold D.E."/>
            <person name="Lefler F.W."/>
            <person name="Huang I.-S."/>
            <person name="Laughinghouse H. IV."/>
        </authorList>
    </citation>
    <scope>NUCLEOTIDE SEQUENCE [LARGE SCALE GENOMIC DNA]</scope>
    <source>
        <strain evidence="1 2">BLCC-F154</strain>
    </source>
</reference>
<protein>
    <recommendedName>
        <fullName evidence="3">Restriction endonuclease domain-containing protein</fullName>
    </recommendedName>
</protein>
<gene>
    <name evidence="1" type="ORF">ACE1B6_14040</name>
</gene>
<keyword evidence="2" id="KW-1185">Reference proteome</keyword>
<name>A0ABV4YC25_9CYAN</name>
<dbReference type="RefSeq" id="WP_413257860.1">
    <property type="nucleotide sequence ID" value="NZ_JBHFNS010000057.1"/>
</dbReference>
<comment type="caution">
    <text evidence="1">The sequence shown here is derived from an EMBL/GenBank/DDBJ whole genome shotgun (WGS) entry which is preliminary data.</text>
</comment>
<sequence length="49" mass="5656">MPQISSNAITLEEFIKLLETKPACEYIGVKIIQKPMSKIRHSRLRAKLM</sequence>
<organism evidence="1 2">
    <name type="scientific">Floridaenema fluviatile BLCC-F154</name>
    <dbReference type="NCBI Taxonomy" id="3153640"/>
    <lineage>
        <taxon>Bacteria</taxon>
        <taxon>Bacillati</taxon>
        <taxon>Cyanobacteriota</taxon>
        <taxon>Cyanophyceae</taxon>
        <taxon>Oscillatoriophycideae</taxon>
        <taxon>Aerosakkonematales</taxon>
        <taxon>Aerosakkonemataceae</taxon>
        <taxon>Floridanema</taxon>
        <taxon>Floridanema fluviatile</taxon>
    </lineage>
</organism>